<reference evidence="6 7" key="1">
    <citation type="submission" date="2013-05" db="EMBL/GenBank/DDBJ databases">
        <title>Genome sequence of Streptomyces sparsogenes DSM 40356.</title>
        <authorList>
            <person name="Coyne S."/>
            <person name="Seebeck F.P."/>
        </authorList>
    </citation>
    <scope>NUCLEOTIDE SEQUENCE [LARGE SCALE GENOMIC DNA]</scope>
    <source>
        <strain evidence="6 7">DSM 40356</strain>
    </source>
</reference>
<dbReference type="PANTHER" id="PTHR22604">
    <property type="entry name" value="OXIDOREDUCTASES"/>
    <property type="match status" value="1"/>
</dbReference>
<dbReference type="Gene3D" id="3.40.50.720">
    <property type="entry name" value="NAD(P)-binding Rossmann-like Domain"/>
    <property type="match status" value="1"/>
</dbReference>
<evidence type="ECO:0000256" key="1">
    <source>
        <dbReference type="ARBA" id="ARBA00010928"/>
    </source>
</evidence>
<feature type="domain" description="Gfo/Idh/MocA-like oxidoreductase N-terminal" evidence="4">
    <location>
        <begin position="6"/>
        <end position="122"/>
    </location>
</feature>
<dbReference type="AlphaFoldDB" id="A0A1R1S7A9"/>
<dbReference type="PANTHER" id="PTHR22604:SF105">
    <property type="entry name" value="TRANS-1,2-DIHYDROBENZENE-1,2-DIOL DEHYDROGENASE"/>
    <property type="match status" value="1"/>
</dbReference>
<dbReference type="GO" id="GO:0000166">
    <property type="term" value="F:nucleotide binding"/>
    <property type="evidence" value="ECO:0007669"/>
    <property type="project" value="InterPro"/>
</dbReference>
<dbReference type="SUPFAM" id="SSF51735">
    <property type="entry name" value="NAD(P)-binding Rossmann-fold domains"/>
    <property type="match status" value="1"/>
</dbReference>
<sequence length="351" mass="37528">MSDAELRIGVLGCSAFARRRMLPAISAAPGTELVAVASRDGARAVETARQYGCRPVTGYAELLALEEVEAVYVPLPAALHARWVEAALRAGKHVLAEKPLTTDRARTAELLTLARERGLVLRENVMFVHHRQHEAVRAALAEGAIGEPRALHAAFAIPRLDDSDIRYDPALGGGALWDVGVYPVRAALHFLGPGLRVAGAVLSHGAGRRVDTSGAAVLCTPQGVTAQLTFGLDHPYVAMYELWGTEGRLTVERAYTPPADFRPRIRLRRADREEELPVERDDQVTNTLAAFARAVTAVTAVTAVRDGGDAPEGEDTPEGEDAVAGPAVVLRQAQLLDEIREAAERTPAGAS</sequence>
<evidence type="ECO:0000259" key="4">
    <source>
        <dbReference type="Pfam" id="PF01408"/>
    </source>
</evidence>
<evidence type="ECO:0000256" key="2">
    <source>
        <dbReference type="ARBA" id="ARBA00023002"/>
    </source>
</evidence>
<dbReference type="Proteomes" id="UP000186168">
    <property type="component" value="Unassembled WGS sequence"/>
</dbReference>
<dbReference type="EMBL" id="ASQP01000496">
    <property type="protein sequence ID" value="OMI33999.1"/>
    <property type="molecule type" value="Genomic_DNA"/>
</dbReference>
<keyword evidence="2" id="KW-0560">Oxidoreductase</keyword>
<dbReference type="GeneID" id="96742480"/>
<evidence type="ECO:0000313" key="7">
    <source>
        <dbReference type="Proteomes" id="UP000186168"/>
    </source>
</evidence>
<feature type="region of interest" description="Disordered" evidence="3">
    <location>
        <begin position="304"/>
        <end position="326"/>
    </location>
</feature>
<organism evidence="6 7">
    <name type="scientific">Streptomyces sparsogenes DSM 40356</name>
    <dbReference type="NCBI Taxonomy" id="1331668"/>
    <lineage>
        <taxon>Bacteria</taxon>
        <taxon>Bacillati</taxon>
        <taxon>Actinomycetota</taxon>
        <taxon>Actinomycetes</taxon>
        <taxon>Kitasatosporales</taxon>
        <taxon>Streptomycetaceae</taxon>
        <taxon>Streptomyces</taxon>
    </lineage>
</organism>
<dbReference type="Pfam" id="PF22725">
    <property type="entry name" value="GFO_IDH_MocA_C3"/>
    <property type="match status" value="1"/>
</dbReference>
<comment type="similarity">
    <text evidence="1">Belongs to the Gfo/Idh/MocA family.</text>
</comment>
<gene>
    <name evidence="6" type="ORF">SPAR_38637</name>
</gene>
<evidence type="ECO:0000313" key="6">
    <source>
        <dbReference type="EMBL" id="OMI33999.1"/>
    </source>
</evidence>
<comment type="caution">
    <text evidence="6">The sequence shown here is derived from an EMBL/GenBank/DDBJ whole genome shotgun (WGS) entry which is preliminary data.</text>
</comment>
<feature type="domain" description="GFO/IDH/MocA-like oxidoreductase" evidence="5">
    <location>
        <begin position="134"/>
        <end position="249"/>
    </location>
</feature>
<dbReference type="SUPFAM" id="SSF55347">
    <property type="entry name" value="Glyceraldehyde-3-phosphate dehydrogenase-like, C-terminal domain"/>
    <property type="match status" value="1"/>
</dbReference>
<dbReference type="GO" id="GO:0016491">
    <property type="term" value="F:oxidoreductase activity"/>
    <property type="evidence" value="ECO:0007669"/>
    <property type="project" value="UniProtKB-KW"/>
</dbReference>
<proteinExistence type="inferred from homology"/>
<name>A0A1R1S7A9_9ACTN</name>
<keyword evidence="7" id="KW-1185">Reference proteome</keyword>
<dbReference type="STRING" id="67365.GCA_001704635_04845"/>
<dbReference type="InterPro" id="IPR000683">
    <property type="entry name" value="Gfo/Idh/MocA-like_OxRdtase_N"/>
</dbReference>
<feature type="compositionally biased region" description="Acidic residues" evidence="3">
    <location>
        <begin position="309"/>
        <end position="321"/>
    </location>
</feature>
<dbReference type="InterPro" id="IPR055170">
    <property type="entry name" value="GFO_IDH_MocA-like_dom"/>
</dbReference>
<dbReference type="RefSeq" id="WP_065959676.1">
    <property type="nucleotide sequence ID" value="NZ_ASQP01000496.1"/>
</dbReference>
<dbReference type="InterPro" id="IPR050984">
    <property type="entry name" value="Gfo/Idh/MocA_domain"/>
</dbReference>
<evidence type="ECO:0000256" key="3">
    <source>
        <dbReference type="SAM" id="MobiDB-lite"/>
    </source>
</evidence>
<accession>A0A1R1S7A9</accession>
<protein>
    <submittedName>
        <fullName evidence="6">Oxidoreductase domain-containing protein</fullName>
    </submittedName>
</protein>
<evidence type="ECO:0000259" key="5">
    <source>
        <dbReference type="Pfam" id="PF22725"/>
    </source>
</evidence>
<dbReference type="InterPro" id="IPR036291">
    <property type="entry name" value="NAD(P)-bd_dom_sf"/>
</dbReference>
<dbReference type="Gene3D" id="3.30.360.10">
    <property type="entry name" value="Dihydrodipicolinate Reductase, domain 2"/>
    <property type="match status" value="1"/>
</dbReference>
<dbReference type="Pfam" id="PF01408">
    <property type="entry name" value="GFO_IDH_MocA"/>
    <property type="match status" value="1"/>
</dbReference>